<name>A0A4V6IMI3_METTU</name>
<proteinExistence type="predicted"/>
<evidence type="ECO:0000256" key="1">
    <source>
        <dbReference type="SAM" id="MobiDB-lite"/>
    </source>
</evidence>
<dbReference type="KEGG" id="mtun:MTUNDRAET4_1461"/>
<feature type="compositionally biased region" description="Gly residues" evidence="1">
    <location>
        <begin position="25"/>
        <end position="34"/>
    </location>
</feature>
<evidence type="ECO:0000313" key="2">
    <source>
        <dbReference type="EMBL" id="VFU08354.1"/>
    </source>
</evidence>
<dbReference type="EMBL" id="LR536450">
    <property type="protein sequence ID" value="VFU08354.1"/>
    <property type="molecule type" value="Genomic_DNA"/>
</dbReference>
<dbReference type="Proteomes" id="UP000294360">
    <property type="component" value="Chromosome"/>
</dbReference>
<protein>
    <submittedName>
        <fullName evidence="2">Uncharacterized protein</fullName>
    </submittedName>
</protein>
<feature type="compositionally biased region" description="Low complexity" evidence="1">
    <location>
        <begin position="35"/>
        <end position="44"/>
    </location>
</feature>
<dbReference type="AlphaFoldDB" id="A0A4V6IMI3"/>
<feature type="region of interest" description="Disordered" evidence="1">
    <location>
        <begin position="1"/>
        <end position="60"/>
    </location>
</feature>
<gene>
    <name evidence="2" type="ORF">MTUNDRAET4_1461</name>
</gene>
<evidence type="ECO:0000313" key="3">
    <source>
        <dbReference type="Proteomes" id="UP000294360"/>
    </source>
</evidence>
<sequence>MEAHNARGQDAASGRAARELSRGGSMDGRGGGRGSALCRGLRAGQARRQPHLVPEHAGRI</sequence>
<organism evidence="2 3">
    <name type="scientific">Methylocella tundrae</name>
    <dbReference type="NCBI Taxonomy" id="227605"/>
    <lineage>
        <taxon>Bacteria</taxon>
        <taxon>Pseudomonadati</taxon>
        <taxon>Pseudomonadota</taxon>
        <taxon>Alphaproteobacteria</taxon>
        <taxon>Hyphomicrobiales</taxon>
        <taxon>Beijerinckiaceae</taxon>
        <taxon>Methylocella</taxon>
    </lineage>
</organism>
<accession>A0A4V6IMI3</accession>
<reference evidence="2 3" key="1">
    <citation type="submission" date="2019-03" db="EMBL/GenBank/DDBJ databases">
        <authorList>
            <person name="Kox A.R. M."/>
        </authorList>
    </citation>
    <scope>NUCLEOTIDE SEQUENCE [LARGE SCALE GENOMIC DNA]</scope>
    <source>
        <strain evidence="2">MTUNDRAET4 annotated genome</strain>
    </source>
</reference>